<dbReference type="EMBL" id="HBIJ01003790">
    <property type="protein sequence ID" value="CAE0361960.1"/>
    <property type="molecule type" value="Transcribed_RNA"/>
</dbReference>
<protein>
    <recommendedName>
        <fullName evidence="5">NOT2/NOT3/NOT5 C-terminal domain-containing protein</fullName>
    </recommendedName>
</protein>
<evidence type="ECO:0000313" key="6">
    <source>
        <dbReference type="EMBL" id="CAE0361960.1"/>
    </source>
</evidence>
<dbReference type="PANTHER" id="PTHR23326">
    <property type="entry name" value="CCR4 NOT-RELATED"/>
    <property type="match status" value="1"/>
</dbReference>
<reference evidence="6" key="1">
    <citation type="submission" date="2021-01" db="EMBL/GenBank/DDBJ databases">
        <authorList>
            <person name="Corre E."/>
            <person name="Pelletier E."/>
            <person name="Niang G."/>
            <person name="Scheremetjew M."/>
            <person name="Finn R."/>
            <person name="Kale V."/>
            <person name="Holt S."/>
            <person name="Cochrane G."/>
            <person name="Meng A."/>
            <person name="Brown T."/>
            <person name="Cohen L."/>
        </authorList>
    </citation>
    <scope>NUCLEOTIDE SEQUENCE</scope>
    <source>
        <strain evidence="6">CCMP1510</strain>
    </source>
</reference>
<feature type="domain" description="NOT2/NOT3/NOT5 C-terminal" evidence="5">
    <location>
        <begin position="418"/>
        <end position="530"/>
    </location>
</feature>
<keyword evidence="2" id="KW-0805">Transcription regulation</keyword>
<feature type="region of interest" description="Disordered" evidence="4">
    <location>
        <begin position="41"/>
        <end position="60"/>
    </location>
</feature>
<feature type="compositionally biased region" description="Polar residues" evidence="4">
    <location>
        <begin position="304"/>
        <end position="330"/>
    </location>
</feature>
<feature type="region of interest" description="Disordered" evidence="4">
    <location>
        <begin position="220"/>
        <end position="263"/>
    </location>
</feature>
<comment type="similarity">
    <text evidence="1">Belongs to the CNOT2/3/5 family.</text>
</comment>
<dbReference type="AlphaFoldDB" id="A0A7S3JSH1"/>
<dbReference type="InterPro" id="IPR007282">
    <property type="entry name" value="NOT2/3/5_C"/>
</dbReference>
<name>A0A7S3JSH1_9STRA</name>
<feature type="compositionally biased region" description="Low complexity" evidence="4">
    <location>
        <begin position="285"/>
        <end position="303"/>
    </location>
</feature>
<feature type="compositionally biased region" description="Low complexity" evidence="4">
    <location>
        <begin position="553"/>
        <end position="568"/>
    </location>
</feature>
<feature type="region of interest" description="Disordered" evidence="4">
    <location>
        <begin position="284"/>
        <end position="346"/>
    </location>
</feature>
<evidence type="ECO:0000256" key="1">
    <source>
        <dbReference type="ARBA" id="ARBA00007682"/>
    </source>
</evidence>
<accession>A0A7S3JSH1</accession>
<evidence type="ECO:0000259" key="5">
    <source>
        <dbReference type="Pfam" id="PF04153"/>
    </source>
</evidence>
<dbReference type="Gene3D" id="2.30.30.1020">
    <property type="entry name" value="CCR4-NOT complex subunit 2/3/5, C-terminal domain"/>
    <property type="match status" value="1"/>
</dbReference>
<feature type="compositionally biased region" description="Low complexity" evidence="4">
    <location>
        <begin position="99"/>
        <end position="108"/>
    </location>
</feature>
<evidence type="ECO:0000256" key="3">
    <source>
        <dbReference type="ARBA" id="ARBA00023163"/>
    </source>
</evidence>
<feature type="compositionally biased region" description="Polar residues" evidence="4">
    <location>
        <begin position="539"/>
        <end position="552"/>
    </location>
</feature>
<dbReference type="InterPro" id="IPR038635">
    <property type="entry name" value="CCR4-NOT_su2/3/5_C_sf"/>
</dbReference>
<dbReference type="GO" id="GO:0006355">
    <property type="term" value="P:regulation of DNA-templated transcription"/>
    <property type="evidence" value="ECO:0007669"/>
    <property type="project" value="InterPro"/>
</dbReference>
<dbReference type="InterPro" id="IPR040168">
    <property type="entry name" value="Not2/3/5"/>
</dbReference>
<keyword evidence="3" id="KW-0804">Transcription</keyword>
<evidence type="ECO:0000256" key="4">
    <source>
        <dbReference type="SAM" id="MobiDB-lite"/>
    </source>
</evidence>
<feature type="compositionally biased region" description="Basic residues" evidence="4">
    <location>
        <begin position="134"/>
        <end position="144"/>
    </location>
</feature>
<sequence>MDKTAAQRAQLRGRLAYFKDNIQTQEDTEGSFDASRYYYNRTDEPLRGGTPGGGNEISGFQNGYAFQQQTRGVGTPMGTFSTGIPPPPPGPPSSGGGPSNPFFPSNNSLQQHHPPHIGGPRSPPTSGSIGGIHNTHHQLSHHQQHVFGGPTPGSSTTNELLSMLNKGLTTKPPGALGNDQFDLGALDLNRRIDMSEFPALGPNSNSVQQHAFQSDTDYRQNSAFQSESDFPALPTPAAGGGQQVQRSRLGELRSGSDAPSLLSSLQRDGSSLIDINAHAMLSGDSPIASGPLPAAAAPGRPGSQQIQSGMMLGTTSRGQATSSSLQTRFLSSPHAENDSEKQQQHNYRTNENNTVNQQQNDADKNSNSTATTQAQRTKYGLMGLLDVIRMTNADLNTLALGSDLTTLGLNLNSSECLYSTFASPWSQEPTRREPQFSLPACYYMQPPPLKTSHLAKFQLETLFYVFYAMPKDVLQAYAAQELYNREWQYHQDLKLWFKRGTDQKQGGQDNANSDNKNGQYIYFDIQSWDCRLFSDSPSAGPLTTQQQQSIGVSSSTGTPLGSSSAASAQRHSGLSSGLLPENDVRIKFNAPS</sequence>
<dbReference type="GO" id="GO:0030015">
    <property type="term" value="C:CCR4-NOT core complex"/>
    <property type="evidence" value="ECO:0007669"/>
    <property type="project" value="InterPro"/>
</dbReference>
<feature type="region of interest" description="Disordered" evidence="4">
    <location>
        <begin position="539"/>
        <end position="580"/>
    </location>
</feature>
<dbReference type="Pfam" id="PF04153">
    <property type="entry name" value="NOT2_3_5_C"/>
    <property type="match status" value="1"/>
</dbReference>
<proteinExistence type="inferred from homology"/>
<gene>
    <name evidence="6" type="ORF">ALAG00032_LOCUS2693</name>
</gene>
<organism evidence="6">
    <name type="scientific">Aureoumbra lagunensis</name>
    <dbReference type="NCBI Taxonomy" id="44058"/>
    <lineage>
        <taxon>Eukaryota</taxon>
        <taxon>Sar</taxon>
        <taxon>Stramenopiles</taxon>
        <taxon>Ochrophyta</taxon>
        <taxon>Pelagophyceae</taxon>
        <taxon>Pelagomonadales</taxon>
        <taxon>Aureoumbra</taxon>
    </lineage>
</organism>
<evidence type="ECO:0000256" key="2">
    <source>
        <dbReference type="ARBA" id="ARBA00023015"/>
    </source>
</evidence>
<feature type="region of interest" description="Disordered" evidence="4">
    <location>
        <begin position="71"/>
        <end position="159"/>
    </location>
</feature>